<keyword evidence="4" id="KW-1185">Reference proteome</keyword>
<dbReference type="InterPro" id="IPR029071">
    <property type="entry name" value="Ubiquitin-like_domsf"/>
</dbReference>
<dbReference type="EMBL" id="JANPWB010000011">
    <property type="protein sequence ID" value="KAJ1128725.1"/>
    <property type="molecule type" value="Genomic_DNA"/>
</dbReference>
<protein>
    <recommendedName>
        <fullName evidence="2">UBX domain-containing protein</fullName>
    </recommendedName>
</protein>
<dbReference type="CDD" id="cd16118">
    <property type="entry name" value="UBX2_UBXN9"/>
    <property type="match status" value="1"/>
</dbReference>
<dbReference type="AlphaFoldDB" id="A0AAV7PNU7"/>
<dbReference type="GO" id="GO:0005737">
    <property type="term" value="C:cytoplasm"/>
    <property type="evidence" value="ECO:0007669"/>
    <property type="project" value="TreeGrafter"/>
</dbReference>
<dbReference type="GO" id="GO:0012506">
    <property type="term" value="C:vesicle membrane"/>
    <property type="evidence" value="ECO:0007669"/>
    <property type="project" value="TreeGrafter"/>
</dbReference>
<sequence>MATTGSAVSVLAPNGRRVTVKVSAGTALLQVLEETCRKQNFNPDEYDLKFQRMILDLSVQWRFANLPNNAKLEMVPATRLRAGPTNTVRIALQLEDGSRLQEEFLSSQSLWDVLHHFPQSRQHMEELCHEVLPVCVYMRDEVTGETDLKATSLKSLGLTAGSGNIRFFIKKTSLLSEQGELGSPQTNTTSTKSDHGRPQTSTPSVQGDPGRPLSGTSTPSAQGGLGRLQPATVTTSAQREASGPQPVTSVSSAQNRPGRGGEDTAESIGGVGRTGPATESLVSQPYSESFLLQRGDQNSASSEDKVTMAAAEFSPQNGDLPSKKEMQPSHLQEAAPPTCSAPFIPFLGGGQRLGNASGESSSPVKEKPAPINLMSSQSSPGGPSKPKKIKSIAEQEGGYLPVEREAVVCHLDLEDPERKEWLASSSEDLPDEFFEVTVDDVRKRLSQLKSERQRLTEMPLMTNALREAQKMEKLERYPKVVLRVLFPDRYILQGFFHPEETIGAFRDFVKSHLEDASVPFYLFITPPRTLLNDESETLFQANLFPAAVVHFGSEVIRDHYLKQQQLDSIVSPSVADLLVARSMPRCHITETPSNPEVSTVEEATPLVVSGVAQTSTVSQAPPTTKSDPAKVPKWLKLPGKK</sequence>
<feature type="compositionally biased region" description="Low complexity" evidence="1">
    <location>
        <begin position="375"/>
        <end position="384"/>
    </location>
</feature>
<dbReference type="Pfam" id="PF00789">
    <property type="entry name" value="UBX"/>
    <property type="match status" value="1"/>
</dbReference>
<feature type="region of interest" description="Disordered" evidence="1">
    <location>
        <begin position="612"/>
        <end position="641"/>
    </location>
</feature>
<dbReference type="Gene3D" id="3.10.20.90">
    <property type="entry name" value="Phosphatidylinositol 3-kinase Catalytic Subunit, Chain A, domain 1"/>
    <property type="match status" value="2"/>
</dbReference>
<dbReference type="InterPro" id="IPR021569">
    <property type="entry name" value="TUG-UBL1"/>
</dbReference>
<dbReference type="SUPFAM" id="SSF54236">
    <property type="entry name" value="Ubiquitin-like"/>
    <property type="match status" value="2"/>
</dbReference>
<evidence type="ECO:0000313" key="4">
    <source>
        <dbReference type="Proteomes" id="UP001066276"/>
    </source>
</evidence>
<organism evidence="3 4">
    <name type="scientific">Pleurodeles waltl</name>
    <name type="common">Iberian ribbed newt</name>
    <dbReference type="NCBI Taxonomy" id="8319"/>
    <lineage>
        <taxon>Eukaryota</taxon>
        <taxon>Metazoa</taxon>
        <taxon>Chordata</taxon>
        <taxon>Craniata</taxon>
        <taxon>Vertebrata</taxon>
        <taxon>Euteleostomi</taxon>
        <taxon>Amphibia</taxon>
        <taxon>Batrachia</taxon>
        <taxon>Caudata</taxon>
        <taxon>Salamandroidea</taxon>
        <taxon>Salamandridae</taxon>
        <taxon>Pleurodelinae</taxon>
        <taxon>Pleurodeles</taxon>
    </lineage>
</organism>
<dbReference type="PANTHER" id="PTHR46467:SF1">
    <property type="entry name" value="TETHER CONTAINING UBX DOMAIN FOR GLUT4"/>
    <property type="match status" value="1"/>
</dbReference>
<feature type="domain" description="UBX" evidence="2">
    <location>
        <begin position="475"/>
        <end position="551"/>
    </location>
</feature>
<dbReference type="InterPro" id="IPR001012">
    <property type="entry name" value="UBX_dom"/>
</dbReference>
<dbReference type="CDD" id="cd17075">
    <property type="entry name" value="UBX1_UBXN9"/>
    <property type="match status" value="1"/>
</dbReference>
<comment type="caution">
    <text evidence="3">The sequence shown here is derived from an EMBL/GenBank/DDBJ whole genome shotgun (WGS) entry which is preliminary data.</text>
</comment>
<dbReference type="FunFam" id="3.10.20.90:FF:000204">
    <property type="entry name" value="tether containing UBX domain for GLUT4"/>
    <property type="match status" value="1"/>
</dbReference>
<dbReference type="PROSITE" id="PS50033">
    <property type="entry name" value="UBX"/>
    <property type="match status" value="1"/>
</dbReference>
<feature type="compositionally biased region" description="Polar residues" evidence="1">
    <location>
        <begin position="612"/>
        <end position="626"/>
    </location>
</feature>
<proteinExistence type="predicted"/>
<dbReference type="Pfam" id="PF11470">
    <property type="entry name" value="TUG-UBL1"/>
    <property type="match status" value="1"/>
</dbReference>
<feature type="compositionally biased region" description="Polar residues" evidence="1">
    <location>
        <begin position="231"/>
        <end position="255"/>
    </location>
</feature>
<gene>
    <name evidence="3" type="ORF">NDU88_007100</name>
</gene>
<dbReference type="Proteomes" id="UP001066276">
    <property type="component" value="Chromosome 7"/>
</dbReference>
<dbReference type="InterPro" id="IPR059238">
    <property type="entry name" value="UBX1_UBXN9"/>
</dbReference>
<accession>A0AAV7PNU7</accession>
<feature type="region of interest" description="Disordered" evidence="1">
    <location>
        <begin position="314"/>
        <end position="389"/>
    </location>
</feature>
<evidence type="ECO:0000313" key="3">
    <source>
        <dbReference type="EMBL" id="KAJ1128725.1"/>
    </source>
</evidence>
<evidence type="ECO:0000256" key="1">
    <source>
        <dbReference type="SAM" id="MobiDB-lite"/>
    </source>
</evidence>
<feature type="region of interest" description="Disordered" evidence="1">
    <location>
        <begin position="178"/>
        <end position="280"/>
    </location>
</feature>
<dbReference type="GO" id="GO:0005634">
    <property type="term" value="C:nucleus"/>
    <property type="evidence" value="ECO:0007669"/>
    <property type="project" value="TreeGrafter"/>
</dbReference>
<name>A0AAV7PNU7_PLEWA</name>
<evidence type="ECO:0000259" key="2">
    <source>
        <dbReference type="PROSITE" id="PS50033"/>
    </source>
</evidence>
<reference evidence="3" key="1">
    <citation type="journal article" date="2022" name="bioRxiv">
        <title>Sequencing and chromosome-scale assembly of the giantPleurodeles waltlgenome.</title>
        <authorList>
            <person name="Brown T."/>
            <person name="Elewa A."/>
            <person name="Iarovenko S."/>
            <person name="Subramanian E."/>
            <person name="Araus A.J."/>
            <person name="Petzold A."/>
            <person name="Susuki M."/>
            <person name="Suzuki K.-i.T."/>
            <person name="Hayashi T."/>
            <person name="Toyoda A."/>
            <person name="Oliveira C."/>
            <person name="Osipova E."/>
            <person name="Leigh N.D."/>
            <person name="Simon A."/>
            <person name="Yun M.H."/>
        </authorList>
    </citation>
    <scope>NUCLEOTIDE SEQUENCE</scope>
    <source>
        <strain evidence="3">20211129_DDA</strain>
        <tissue evidence="3">Liver</tissue>
    </source>
</reference>
<dbReference type="CDD" id="cd16105">
    <property type="entry name" value="Ubl_ASPSCR1_like"/>
    <property type="match status" value="1"/>
</dbReference>
<dbReference type="PANTHER" id="PTHR46467">
    <property type="entry name" value="TETHER CONTAINING UBX DOMAIN FOR GLUT4"/>
    <property type="match status" value="1"/>
</dbReference>
<dbReference type="GO" id="GO:0042593">
    <property type="term" value="P:glucose homeostasis"/>
    <property type="evidence" value="ECO:0007669"/>
    <property type="project" value="TreeGrafter"/>
</dbReference>
<dbReference type="GO" id="GO:0006886">
    <property type="term" value="P:intracellular protein transport"/>
    <property type="evidence" value="ECO:0007669"/>
    <property type="project" value="TreeGrafter"/>
</dbReference>